<name>U5BXM3_9BACT</name>
<organism evidence="1 2">
    <name type="scientific">Rhodonellum psychrophilum GCM71 = DSM 17998</name>
    <dbReference type="NCBI Taxonomy" id="1123057"/>
    <lineage>
        <taxon>Bacteria</taxon>
        <taxon>Pseudomonadati</taxon>
        <taxon>Bacteroidota</taxon>
        <taxon>Cytophagia</taxon>
        <taxon>Cytophagales</taxon>
        <taxon>Cytophagaceae</taxon>
        <taxon>Rhodonellum</taxon>
    </lineage>
</organism>
<evidence type="ECO:0000313" key="1">
    <source>
        <dbReference type="EMBL" id="ERM81351.1"/>
    </source>
</evidence>
<gene>
    <name evidence="1" type="ORF">P872_09530</name>
</gene>
<protein>
    <submittedName>
        <fullName evidence="1">Uncharacterized protein</fullName>
    </submittedName>
</protein>
<keyword evidence="2" id="KW-1185">Reference proteome</keyword>
<dbReference type="EMBL" id="AWXR01000053">
    <property type="protein sequence ID" value="ERM81351.1"/>
    <property type="molecule type" value="Genomic_DNA"/>
</dbReference>
<evidence type="ECO:0000313" key="2">
    <source>
        <dbReference type="Proteomes" id="UP000016843"/>
    </source>
</evidence>
<sequence>MFSLFKKIESLDHGTKVLVCGGLAWILWLIRPFSI</sequence>
<dbReference type="AlphaFoldDB" id="U5BXM3"/>
<reference evidence="1 2" key="1">
    <citation type="journal article" date="2013" name="Genome Announc.">
        <title>Draft Genome Sequence of the Psychrophilic and Alkaliphilic Rhodonellum psychrophilum Strain GCM71T.</title>
        <authorList>
            <person name="Hauptmann A.L."/>
            <person name="Glaring M.A."/>
            <person name="Hallin P.F."/>
            <person name="Prieme A."/>
            <person name="Stougaard P."/>
        </authorList>
    </citation>
    <scope>NUCLEOTIDE SEQUENCE [LARGE SCALE GENOMIC DNA]</scope>
    <source>
        <strain evidence="1 2">GCM71</strain>
    </source>
</reference>
<dbReference type="Proteomes" id="UP000016843">
    <property type="component" value="Unassembled WGS sequence"/>
</dbReference>
<comment type="caution">
    <text evidence="1">The sequence shown here is derived from an EMBL/GenBank/DDBJ whole genome shotgun (WGS) entry which is preliminary data.</text>
</comment>
<proteinExistence type="predicted"/>
<accession>U5BXM3</accession>